<feature type="domain" description="LTD" evidence="1">
    <location>
        <begin position="166"/>
        <end position="301"/>
    </location>
</feature>
<organism evidence="2 3">
    <name type="scientific">Polaribacter porphyrae</name>
    <dbReference type="NCBI Taxonomy" id="1137780"/>
    <lineage>
        <taxon>Bacteria</taxon>
        <taxon>Pseudomonadati</taxon>
        <taxon>Bacteroidota</taxon>
        <taxon>Flavobacteriia</taxon>
        <taxon>Flavobacteriales</taxon>
        <taxon>Flavobacteriaceae</taxon>
    </lineage>
</organism>
<name>A0A2S7WQ42_9FLAO</name>
<dbReference type="Gene3D" id="2.60.40.2030">
    <property type="match status" value="1"/>
</dbReference>
<dbReference type="InterPro" id="IPR036415">
    <property type="entry name" value="Lamin_tail_dom_sf"/>
</dbReference>
<dbReference type="SUPFAM" id="SSF141072">
    <property type="entry name" value="CalX-like"/>
    <property type="match status" value="1"/>
</dbReference>
<sequence length="334" mass="34816">MNISKSLFKNFIALFLGSLVLVSCETEDILPAVELSVDTVNLGEDSQSVVLTATLNSSAAENITIPITYTGTASTSDYSTSGTSISISSGNTSGSLTISSIQDTDIEGEETIIASLGNASGFLALGINEITISLHDDDADSDNDGVLDANDNCPNTPGDIANDGCPFLGFIINEVLYDPASDLTGDANGDGTRDANEDEFIEFFNSGLELDISGYTIEDASRLRHTFPTGSIIPKNGVLVLFGGGVAPTNFGVVTFQTASEGLLNMNNSGDVITIKDTTGAVILTFDVEPLSNNPNESYTRNPDLTGSFEQHSTITAANGALFSPGTKLDGSSF</sequence>
<dbReference type="EMBL" id="MSCN01000001">
    <property type="protein sequence ID" value="PQJ79703.1"/>
    <property type="molecule type" value="Genomic_DNA"/>
</dbReference>
<dbReference type="RefSeq" id="WP_105016299.1">
    <property type="nucleotide sequence ID" value="NZ_MSCN01000001.1"/>
</dbReference>
<keyword evidence="2" id="KW-0540">Nuclease</keyword>
<dbReference type="PROSITE" id="PS51841">
    <property type="entry name" value="LTD"/>
    <property type="match status" value="1"/>
</dbReference>
<gene>
    <name evidence="2" type="ORF">BTO18_11195</name>
</gene>
<dbReference type="GO" id="GO:0004519">
    <property type="term" value="F:endonuclease activity"/>
    <property type="evidence" value="ECO:0007669"/>
    <property type="project" value="UniProtKB-KW"/>
</dbReference>
<keyword evidence="2" id="KW-0378">Hydrolase</keyword>
<accession>A0A2S7WQ42</accession>
<dbReference type="SUPFAM" id="SSF74853">
    <property type="entry name" value="Lamin A/C globular tail domain"/>
    <property type="match status" value="1"/>
</dbReference>
<evidence type="ECO:0000313" key="3">
    <source>
        <dbReference type="Proteomes" id="UP000238882"/>
    </source>
</evidence>
<dbReference type="InterPro" id="IPR038081">
    <property type="entry name" value="CalX-like_sf"/>
</dbReference>
<evidence type="ECO:0000313" key="2">
    <source>
        <dbReference type="EMBL" id="PQJ79703.1"/>
    </source>
</evidence>
<protein>
    <submittedName>
        <fullName evidence="2">Endonuclease</fullName>
    </submittedName>
</protein>
<dbReference type="Pfam" id="PF00932">
    <property type="entry name" value="LTD"/>
    <property type="match status" value="1"/>
</dbReference>
<dbReference type="InterPro" id="IPR001322">
    <property type="entry name" value="Lamin_tail_dom"/>
</dbReference>
<dbReference type="AlphaFoldDB" id="A0A2S7WQ42"/>
<dbReference type="PROSITE" id="PS51257">
    <property type="entry name" value="PROKAR_LIPOPROTEIN"/>
    <property type="match status" value="1"/>
</dbReference>
<keyword evidence="2" id="KW-0255">Endonuclease</keyword>
<comment type="caution">
    <text evidence="2">The sequence shown here is derived from an EMBL/GenBank/DDBJ whole genome shotgun (WGS) entry which is preliminary data.</text>
</comment>
<keyword evidence="3" id="KW-1185">Reference proteome</keyword>
<proteinExistence type="predicted"/>
<evidence type="ECO:0000259" key="1">
    <source>
        <dbReference type="PROSITE" id="PS51841"/>
    </source>
</evidence>
<dbReference type="Proteomes" id="UP000238882">
    <property type="component" value="Unassembled WGS sequence"/>
</dbReference>
<reference evidence="2 3" key="1">
    <citation type="submission" date="2016-12" db="EMBL/GenBank/DDBJ databases">
        <title>Trade-off between light-utilization and light-protection in marine flavobacteria.</title>
        <authorList>
            <person name="Kumagai Y."/>
            <person name="Yoshizawa S."/>
            <person name="Kogure K."/>
            <person name="Iwasaki W."/>
        </authorList>
    </citation>
    <scope>NUCLEOTIDE SEQUENCE [LARGE SCALE GENOMIC DNA]</scope>
    <source>
        <strain evidence="2 3">NBRC 108759</strain>
    </source>
</reference>
<dbReference type="OrthoDB" id="1522982at2"/>